<sequence length="293" mass="33301">MGLNGLQHLGDQSKEAAYSTTYEAKKQQKIEIVVKSIEKNEIDLIDPFTLIDVSSKALNGKYQKKLKLQADGKKHITGIDALEQQHSLFEKLGIKFINDNQEIFSAFQRFKYTHLDEVDQTKIEQFLALVKDTISANDERVYEYILNQIAIIAQNVGKKIEIAIILKGLLSVGKNVFTNVLSELLVGCSSKNITDIDDFVCKFNTAIENKVLAIVNEMMNFGESRMSNMDVLKSIITQDSFVINEKHVPKHEIGYSDRHYVVCECNPVHRGDLKYFTNLCNDILVCFIQQICQ</sequence>
<dbReference type="AlphaFoldDB" id="A0A5J4VNK7"/>
<feature type="domain" description="NrS-1 polymerase-like helicase" evidence="1">
    <location>
        <begin position="170"/>
        <end position="253"/>
    </location>
</feature>
<dbReference type="InterPro" id="IPR045455">
    <property type="entry name" value="NrS-1_pol-like_helicase"/>
</dbReference>
<dbReference type="EMBL" id="SNRW01005876">
    <property type="protein sequence ID" value="KAA6384188.1"/>
    <property type="molecule type" value="Genomic_DNA"/>
</dbReference>
<dbReference type="InterPro" id="IPR027417">
    <property type="entry name" value="P-loop_NTPase"/>
</dbReference>
<organism evidence="2 3">
    <name type="scientific">Streblomastix strix</name>
    <dbReference type="NCBI Taxonomy" id="222440"/>
    <lineage>
        <taxon>Eukaryota</taxon>
        <taxon>Metamonada</taxon>
        <taxon>Preaxostyla</taxon>
        <taxon>Oxymonadida</taxon>
        <taxon>Streblomastigidae</taxon>
        <taxon>Streblomastix</taxon>
    </lineage>
</organism>
<dbReference type="Pfam" id="PF19263">
    <property type="entry name" value="DUF5906"/>
    <property type="match status" value="1"/>
</dbReference>
<reference evidence="2 3" key="1">
    <citation type="submission" date="2019-03" db="EMBL/GenBank/DDBJ databases">
        <title>Single cell metagenomics reveals metabolic interactions within the superorganism composed of flagellate Streblomastix strix and complex community of Bacteroidetes bacteria on its surface.</title>
        <authorList>
            <person name="Treitli S.C."/>
            <person name="Kolisko M."/>
            <person name="Husnik F."/>
            <person name="Keeling P."/>
            <person name="Hampl V."/>
        </authorList>
    </citation>
    <scope>NUCLEOTIDE SEQUENCE [LARGE SCALE GENOMIC DNA]</scope>
    <source>
        <strain evidence="2">ST1C</strain>
    </source>
</reference>
<protein>
    <recommendedName>
        <fullName evidence="1">NrS-1 polymerase-like helicase domain-containing protein</fullName>
    </recommendedName>
</protein>
<comment type="caution">
    <text evidence="2">The sequence shown here is derived from an EMBL/GenBank/DDBJ whole genome shotgun (WGS) entry which is preliminary data.</text>
</comment>
<gene>
    <name evidence="2" type="ORF">EZS28_020287</name>
</gene>
<evidence type="ECO:0000313" key="3">
    <source>
        <dbReference type="Proteomes" id="UP000324800"/>
    </source>
</evidence>
<evidence type="ECO:0000259" key="1">
    <source>
        <dbReference type="Pfam" id="PF19263"/>
    </source>
</evidence>
<proteinExistence type="predicted"/>
<dbReference type="Proteomes" id="UP000324800">
    <property type="component" value="Unassembled WGS sequence"/>
</dbReference>
<dbReference type="Gene3D" id="3.40.50.300">
    <property type="entry name" value="P-loop containing nucleotide triphosphate hydrolases"/>
    <property type="match status" value="1"/>
</dbReference>
<name>A0A5J4VNK7_9EUKA</name>
<evidence type="ECO:0000313" key="2">
    <source>
        <dbReference type="EMBL" id="KAA6384188.1"/>
    </source>
</evidence>
<accession>A0A5J4VNK7</accession>